<protein>
    <submittedName>
        <fullName evidence="2">Uncharacterized protein</fullName>
    </submittedName>
</protein>
<evidence type="ECO:0000313" key="2">
    <source>
        <dbReference type="EnsemblPlants" id="TuG1812G0600003148.01.T02"/>
    </source>
</evidence>
<sequence length="62" mass="7202">MDQERRWRARQWVRRQQRPPWEPPEISPWIQCAACRSSSRGPSPAPPFMMRGARSKAGQPTG</sequence>
<dbReference type="Proteomes" id="UP000015106">
    <property type="component" value="Chromosome 6"/>
</dbReference>
<feature type="region of interest" description="Disordered" evidence="1">
    <location>
        <begin position="1"/>
        <end position="62"/>
    </location>
</feature>
<organism evidence="2 3">
    <name type="scientific">Triticum urartu</name>
    <name type="common">Red wild einkorn</name>
    <name type="synonym">Crithodium urartu</name>
    <dbReference type="NCBI Taxonomy" id="4572"/>
    <lineage>
        <taxon>Eukaryota</taxon>
        <taxon>Viridiplantae</taxon>
        <taxon>Streptophyta</taxon>
        <taxon>Embryophyta</taxon>
        <taxon>Tracheophyta</taxon>
        <taxon>Spermatophyta</taxon>
        <taxon>Magnoliopsida</taxon>
        <taxon>Liliopsida</taxon>
        <taxon>Poales</taxon>
        <taxon>Poaceae</taxon>
        <taxon>BOP clade</taxon>
        <taxon>Pooideae</taxon>
        <taxon>Triticodae</taxon>
        <taxon>Triticeae</taxon>
        <taxon>Triticinae</taxon>
        <taxon>Triticum</taxon>
    </lineage>
</organism>
<evidence type="ECO:0000313" key="3">
    <source>
        <dbReference type="Proteomes" id="UP000015106"/>
    </source>
</evidence>
<feature type="compositionally biased region" description="Low complexity" evidence="1">
    <location>
        <begin position="27"/>
        <end position="42"/>
    </location>
</feature>
<evidence type="ECO:0000256" key="1">
    <source>
        <dbReference type="SAM" id="MobiDB-lite"/>
    </source>
</evidence>
<feature type="compositionally biased region" description="Basic residues" evidence="1">
    <location>
        <begin position="7"/>
        <end position="17"/>
    </location>
</feature>
<dbReference type="AlphaFoldDB" id="A0A8R7UU91"/>
<reference evidence="2" key="3">
    <citation type="submission" date="2022-06" db="UniProtKB">
        <authorList>
            <consortium name="EnsemblPlants"/>
        </authorList>
    </citation>
    <scope>IDENTIFICATION</scope>
</reference>
<dbReference type="Gramene" id="TuG1812G0600003148.01.T02">
    <property type="protein sequence ID" value="TuG1812G0600003148.01.T02"/>
    <property type="gene ID" value="TuG1812G0600003148.01"/>
</dbReference>
<reference evidence="3" key="1">
    <citation type="journal article" date="2013" name="Nature">
        <title>Draft genome of the wheat A-genome progenitor Triticum urartu.</title>
        <authorList>
            <person name="Ling H.Q."/>
            <person name="Zhao S."/>
            <person name="Liu D."/>
            <person name="Wang J."/>
            <person name="Sun H."/>
            <person name="Zhang C."/>
            <person name="Fan H."/>
            <person name="Li D."/>
            <person name="Dong L."/>
            <person name="Tao Y."/>
            <person name="Gao C."/>
            <person name="Wu H."/>
            <person name="Li Y."/>
            <person name="Cui Y."/>
            <person name="Guo X."/>
            <person name="Zheng S."/>
            <person name="Wang B."/>
            <person name="Yu K."/>
            <person name="Liang Q."/>
            <person name="Yang W."/>
            <person name="Lou X."/>
            <person name="Chen J."/>
            <person name="Feng M."/>
            <person name="Jian J."/>
            <person name="Zhang X."/>
            <person name="Luo G."/>
            <person name="Jiang Y."/>
            <person name="Liu J."/>
            <person name="Wang Z."/>
            <person name="Sha Y."/>
            <person name="Zhang B."/>
            <person name="Wu H."/>
            <person name="Tang D."/>
            <person name="Shen Q."/>
            <person name="Xue P."/>
            <person name="Zou S."/>
            <person name="Wang X."/>
            <person name="Liu X."/>
            <person name="Wang F."/>
            <person name="Yang Y."/>
            <person name="An X."/>
            <person name="Dong Z."/>
            <person name="Zhang K."/>
            <person name="Zhang X."/>
            <person name="Luo M.C."/>
            <person name="Dvorak J."/>
            <person name="Tong Y."/>
            <person name="Wang J."/>
            <person name="Yang H."/>
            <person name="Li Z."/>
            <person name="Wang D."/>
            <person name="Zhang A."/>
            <person name="Wang J."/>
        </authorList>
    </citation>
    <scope>NUCLEOTIDE SEQUENCE</scope>
    <source>
        <strain evidence="3">cv. G1812</strain>
    </source>
</reference>
<reference evidence="2" key="2">
    <citation type="submission" date="2018-03" db="EMBL/GenBank/DDBJ databases">
        <title>The Triticum urartu genome reveals the dynamic nature of wheat genome evolution.</title>
        <authorList>
            <person name="Ling H."/>
            <person name="Ma B."/>
            <person name="Shi X."/>
            <person name="Liu H."/>
            <person name="Dong L."/>
            <person name="Sun H."/>
            <person name="Cao Y."/>
            <person name="Gao Q."/>
            <person name="Zheng S."/>
            <person name="Li Y."/>
            <person name="Yu Y."/>
            <person name="Du H."/>
            <person name="Qi M."/>
            <person name="Li Y."/>
            <person name="Yu H."/>
            <person name="Cui Y."/>
            <person name="Wang N."/>
            <person name="Chen C."/>
            <person name="Wu H."/>
            <person name="Zhao Y."/>
            <person name="Zhang J."/>
            <person name="Li Y."/>
            <person name="Zhou W."/>
            <person name="Zhang B."/>
            <person name="Hu W."/>
            <person name="Eijk M."/>
            <person name="Tang J."/>
            <person name="Witsenboer H."/>
            <person name="Zhao S."/>
            <person name="Li Z."/>
            <person name="Zhang A."/>
            <person name="Wang D."/>
            <person name="Liang C."/>
        </authorList>
    </citation>
    <scope>NUCLEOTIDE SEQUENCE [LARGE SCALE GENOMIC DNA]</scope>
    <source>
        <strain evidence="2">cv. G1812</strain>
    </source>
</reference>
<keyword evidence="3" id="KW-1185">Reference proteome</keyword>
<name>A0A8R7UU91_TRIUA</name>
<accession>A0A8R7UU91</accession>
<dbReference type="EnsemblPlants" id="TuG1812G0600003148.01.T02">
    <property type="protein sequence ID" value="TuG1812G0600003148.01.T02"/>
    <property type="gene ID" value="TuG1812G0600003148.01"/>
</dbReference>
<proteinExistence type="predicted"/>